<dbReference type="NCBIfam" id="TIGR00229">
    <property type="entry name" value="sensory_box"/>
    <property type="match status" value="1"/>
</dbReference>
<accession>A0A2H0N3Z0</accession>
<dbReference type="InterPro" id="IPR013324">
    <property type="entry name" value="RNA_pol_sigma_r3/r4-like"/>
</dbReference>
<dbReference type="InterPro" id="IPR013249">
    <property type="entry name" value="RNA_pol_sigma70_r4_t2"/>
</dbReference>
<dbReference type="SMART" id="SM00091">
    <property type="entry name" value="PAS"/>
    <property type="match status" value="1"/>
</dbReference>
<evidence type="ECO:0000256" key="6">
    <source>
        <dbReference type="RuleBase" id="RU000716"/>
    </source>
</evidence>
<dbReference type="GO" id="GO:0006352">
    <property type="term" value="P:DNA-templated transcription initiation"/>
    <property type="evidence" value="ECO:0007669"/>
    <property type="project" value="InterPro"/>
</dbReference>
<dbReference type="Gene3D" id="3.30.450.20">
    <property type="entry name" value="PAS domain"/>
    <property type="match status" value="1"/>
</dbReference>
<reference evidence="8 9" key="1">
    <citation type="submission" date="2017-09" db="EMBL/GenBank/DDBJ databases">
        <title>Depth-based differentiation of microbial function through sediment-hosted aquifers and enrichment of novel symbionts in the deep terrestrial subsurface.</title>
        <authorList>
            <person name="Probst A.J."/>
            <person name="Ladd B."/>
            <person name="Jarett J.K."/>
            <person name="Geller-Mcgrath D.E."/>
            <person name="Sieber C.M."/>
            <person name="Emerson J.B."/>
            <person name="Anantharaman K."/>
            <person name="Thomas B.C."/>
            <person name="Malmstrom R."/>
            <person name="Stieglmeier M."/>
            <person name="Klingl A."/>
            <person name="Woyke T."/>
            <person name="Ryan C.M."/>
            <person name="Banfield J.F."/>
        </authorList>
    </citation>
    <scope>NUCLEOTIDE SEQUENCE [LARGE SCALE GENOMIC DNA]</scope>
    <source>
        <strain evidence="8">CG11_big_fil_rev_8_21_14_0_20_39_34</strain>
    </source>
</reference>
<keyword evidence="5 6" id="KW-0804">Transcription</keyword>
<dbReference type="CDD" id="cd06171">
    <property type="entry name" value="Sigma70_r4"/>
    <property type="match status" value="1"/>
</dbReference>
<dbReference type="EMBL" id="PCWN01000011">
    <property type="protein sequence ID" value="PIR03614.1"/>
    <property type="molecule type" value="Genomic_DNA"/>
</dbReference>
<evidence type="ECO:0000256" key="5">
    <source>
        <dbReference type="ARBA" id="ARBA00023163"/>
    </source>
</evidence>
<evidence type="ECO:0000313" key="8">
    <source>
        <dbReference type="EMBL" id="PIR03614.1"/>
    </source>
</evidence>
<dbReference type="PROSITE" id="PS50112">
    <property type="entry name" value="PAS"/>
    <property type="match status" value="1"/>
</dbReference>
<dbReference type="InterPro" id="IPR035965">
    <property type="entry name" value="PAS-like_dom_sf"/>
</dbReference>
<dbReference type="GO" id="GO:0016987">
    <property type="term" value="F:sigma factor activity"/>
    <property type="evidence" value="ECO:0007669"/>
    <property type="project" value="UniProtKB-KW"/>
</dbReference>
<evidence type="ECO:0000256" key="2">
    <source>
        <dbReference type="ARBA" id="ARBA00023015"/>
    </source>
</evidence>
<dbReference type="PROSITE" id="PS01063">
    <property type="entry name" value="SIGMA70_ECF"/>
    <property type="match status" value="1"/>
</dbReference>
<dbReference type="Gene3D" id="1.10.10.10">
    <property type="entry name" value="Winged helix-like DNA-binding domain superfamily/Winged helix DNA-binding domain"/>
    <property type="match status" value="1"/>
</dbReference>
<dbReference type="CDD" id="cd00130">
    <property type="entry name" value="PAS"/>
    <property type="match status" value="1"/>
</dbReference>
<dbReference type="InterPro" id="IPR013325">
    <property type="entry name" value="RNA_pol_sigma_r2"/>
</dbReference>
<evidence type="ECO:0000313" key="9">
    <source>
        <dbReference type="Proteomes" id="UP000229600"/>
    </source>
</evidence>
<dbReference type="InterPro" id="IPR036388">
    <property type="entry name" value="WH-like_DNA-bd_sf"/>
</dbReference>
<keyword evidence="3 6" id="KW-0731">Sigma factor</keyword>
<gene>
    <name evidence="8" type="ORF">COV59_05500</name>
</gene>
<comment type="caution">
    <text evidence="8">The sequence shown here is derived from an EMBL/GenBank/DDBJ whole genome shotgun (WGS) entry which is preliminary data.</text>
</comment>
<sequence>MTSKEHVNEVFERLPGGFLVTNTTGRVVYANYALTESTGYEVPQIVGKKPGELWGGHMEGAFYRKMWKKLSTCSEPFMGTVCNVHRNRTRFFQRSYLAPLENNGQKYYLSLQPKFGSLEDRKRFEEEFLKIMHTQDMPGDDKFRWILSWLSLDQKAASLDFAKEKSFGVLLEDLLLDFFQEKYASRTEDRDLIFLAQETPEKFYLLYEKYHMEIESYFYHRVGKDRFLTDELTQETFLRAFKHVSDFSPSNATYLTYLIRIAHNILVNHYRKKTSLYIEDMEVPLEYGDTSLLQVELKEVFRRAKEVLNPLEHKIFVMRYEQGYSIREIATVLGKTENAVKLHVSRGRSKIKGS</sequence>
<dbReference type="AlphaFoldDB" id="A0A2H0N3Z0"/>
<dbReference type="Pfam" id="PF13426">
    <property type="entry name" value="PAS_9"/>
    <property type="match status" value="1"/>
</dbReference>
<feature type="domain" description="PAS" evidence="7">
    <location>
        <begin position="3"/>
        <end position="48"/>
    </location>
</feature>
<protein>
    <recommendedName>
        <fullName evidence="6">RNA polymerase sigma factor</fullName>
    </recommendedName>
</protein>
<dbReference type="Pfam" id="PF08281">
    <property type="entry name" value="Sigma70_r4_2"/>
    <property type="match status" value="1"/>
</dbReference>
<dbReference type="GO" id="GO:0003677">
    <property type="term" value="F:DNA binding"/>
    <property type="evidence" value="ECO:0007669"/>
    <property type="project" value="UniProtKB-KW"/>
</dbReference>
<dbReference type="Proteomes" id="UP000229600">
    <property type="component" value="Unassembled WGS sequence"/>
</dbReference>
<keyword evidence="4 6" id="KW-0238">DNA-binding</keyword>
<dbReference type="NCBIfam" id="TIGR02937">
    <property type="entry name" value="sigma70-ECF"/>
    <property type="match status" value="1"/>
</dbReference>
<evidence type="ECO:0000256" key="4">
    <source>
        <dbReference type="ARBA" id="ARBA00023125"/>
    </source>
</evidence>
<proteinExistence type="inferred from homology"/>
<dbReference type="InterPro" id="IPR007627">
    <property type="entry name" value="RNA_pol_sigma70_r2"/>
</dbReference>
<comment type="similarity">
    <text evidence="1 6">Belongs to the sigma-70 factor family. ECF subfamily.</text>
</comment>
<dbReference type="SUPFAM" id="SSF55785">
    <property type="entry name" value="PYP-like sensor domain (PAS domain)"/>
    <property type="match status" value="1"/>
</dbReference>
<keyword evidence="2 6" id="KW-0805">Transcription regulation</keyword>
<dbReference type="InterPro" id="IPR039425">
    <property type="entry name" value="RNA_pol_sigma-70-like"/>
</dbReference>
<dbReference type="PANTHER" id="PTHR43133">
    <property type="entry name" value="RNA POLYMERASE ECF-TYPE SIGMA FACTO"/>
    <property type="match status" value="1"/>
</dbReference>
<dbReference type="Gene3D" id="1.10.1740.10">
    <property type="match status" value="1"/>
</dbReference>
<dbReference type="InterPro" id="IPR014284">
    <property type="entry name" value="RNA_pol_sigma-70_dom"/>
</dbReference>
<evidence type="ECO:0000256" key="3">
    <source>
        <dbReference type="ARBA" id="ARBA00023082"/>
    </source>
</evidence>
<organism evidence="8 9">
    <name type="scientific">Candidatus Magasanikbacteria bacterium CG11_big_fil_rev_8_21_14_0_20_39_34</name>
    <dbReference type="NCBI Taxonomy" id="1974653"/>
    <lineage>
        <taxon>Bacteria</taxon>
        <taxon>Candidatus Magasanikiibacteriota</taxon>
    </lineage>
</organism>
<evidence type="ECO:0000256" key="1">
    <source>
        <dbReference type="ARBA" id="ARBA00010641"/>
    </source>
</evidence>
<dbReference type="InterPro" id="IPR000838">
    <property type="entry name" value="RNA_pol_sigma70_ECF_CS"/>
</dbReference>
<dbReference type="SUPFAM" id="SSF88659">
    <property type="entry name" value="Sigma3 and sigma4 domains of RNA polymerase sigma factors"/>
    <property type="match status" value="1"/>
</dbReference>
<name>A0A2H0N3Z0_9BACT</name>
<dbReference type="InterPro" id="IPR000014">
    <property type="entry name" value="PAS"/>
</dbReference>
<dbReference type="Pfam" id="PF04542">
    <property type="entry name" value="Sigma70_r2"/>
    <property type="match status" value="1"/>
</dbReference>
<dbReference type="SUPFAM" id="SSF88946">
    <property type="entry name" value="Sigma2 domain of RNA polymerase sigma factors"/>
    <property type="match status" value="1"/>
</dbReference>
<dbReference type="PANTHER" id="PTHR43133:SF8">
    <property type="entry name" value="RNA POLYMERASE SIGMA FACTOR HI_1459-RELATED"/>
    <property type="match status" value="1"/>
</dbReference>
<evidence type="ECO:0000259" key="7">
    <source>
        <dbReference type="PROSITE" id="PS50112"/>
    </source>
</evidence>